<keyword evidence="18" id="KW-1185">Reference proteome</keyword>
<dbReference type="Pfam" id="PF00005">
    <property type="entry name" value="ABC_tran"/>
    <property type="match status" value="1"/>
</dbReference>
<keyword evidence="9" id="KW-0406">Ion transport</keyword>
<dbReference type="InterPro" id="IPR003439">
    <property type="entry name" value="ABC_transporter-like_ATP-bd"/>
</dbReference>
<dbReference type="Pfam" id="PF08352">
    <property type="entry name" value="oligo_HPY"/>
    <property type="match status" value="1"/>
</dbReference>
<evidence type="ECO:0000256" key="1">
    <source>
        <dbReference type="ARBA" id="ARBA00004202"/>
    </source>
</evidence>
<proteinExistence type="inferred from homology"/>
<keyword evidence="7 17" id="KW-0067">ATP-binding</keyword>
<name>A0ABT9ZL85_9BACI</name>
<dbReference type="GO" id="GO:0005524">
    <property type="term" value="F:ATP binding"/>
    <property type="evidence" value="ECO:0007669"/>
    <property type="project" value="UniProtKB-KW"/>
</dbReference>
<evidence type="ECO:0000256" key="15">
    <source>
        <dbReference type="ARBA" id="ARBA00048610"/>
    </source>
</evidence>
<dbReference type="CDD" id="cd03257">
    <property type="entry name" value="ABC_NikE_OppD_transporters"/>
    <property type="match status" value="1"/>
</dbReference>
<keyword evidence="5" id="KW-0533">Nickel</keyword>
<keyword evidence="4" id="KW-1003">Cell membrane</keyword>
<evidence type="ECO:0000256" key="2">
    <source>
        <dbReference type="ARBA" id="ARBA00005417"/>
    </source>
</evidence>
<evidence type="ECO:0000256" key="13">
    <source>
        <dbReference type="ARBA" id="ARBA00039098"/>
    </source>
</evidence>
<dbReference type="PANTHER" id="PTHR43297:SF13">
    <property type="entry name" value="NICKEL ABC TRANSPORTER, ATP-BINDING PROTEIN"/>
    <property type="match status" value="1"/>
</dbReference>
<comment type="similarity">
    <text evidence="2">Belongs to the ABC transporter superfamily.</text>
</comment>
<organism evidence="17 18">
    <name type="scientific">Metabacillus malikii</name>
    <dbReference type="NCBI Taxonomy" id="1504265"/>
    <lineage>
        <taxon>Bacteria</taxon>
        <taxon>Bacillati</taxon>
        <taxon>Bacillota</taxon>
        <taxon>Bacilli</taxon>
        <taxon>Bacillales</taxon>
        <taxon>Bacillaceae</taxon>
        <taxon>Metabacillus</taxon>
    </lineage>
</organism>
<dbReference type="EMBL" id="JAUSUD010000029">
    <property type="protein sequence ID" value="MDQ0233067.1"/>
    <property type="molecule type" value="Genomic_DNA"/>
</dbReference>
<evidence type="ECO:0000256" key="6">
    <source>
        <dbReference type="ARBA" id="ARBA00022741"/>
    </source>
</evidence>
<keyword evidence="3" id="KW-0813">Transport</keyword>
<evidence type="ECO:0000256" key="14">
    <source>
        <dbReference type="ARBA" id="ARBA00044143"/>
    </source>
</evidence>
<gene>
    <name evidence="17" type="ORF">J2S19_004392</name>
</gene>
<comment type="subcellular location">
    <subcellularLocation>
        <location evidence="1">Cell membrane</location>
        <topology evidence="1">Peripheral membrane protein</topology>
    </subcellularLocation>
</comment>
<comment type="subunit">
    <text evidence="12">The complex is composed of two ATP-binding proteins (NikD and NikE), two transmembrane proteins (NikB and NikC) and a solute-binding protein (NikA).</text>
</comment>
<evidence type="ECO:0000256" key="10">
    <source>
        <dbReference type="ARBA" id="ARBA00023112"/>
    </source>
</evidence>
<keyword evidence="8" id="KW-1278">Translocase</keyword>
<dbReference type="NCBIfam" id="TIGR01727">
    <property type="entry name" value="oligo_HPY"/>
    <property type="match status" value="1"/>
</dbReference>
<evidence type="ECO:0000256" key="9">
    <source>
        <dbReference type="ARBA" id="ARBA00023065"/>
    </source>
</evidence>
<keyword evidence="10" id="KW-0921">Nickel transport</keyword>
<dbReference type="Proteomes" id="UP001234495">
    <property type="component" value="Unassembled WGS sequence"/>
</dbReference>
<evidence type="ECO:0000256" key="12">
    <source>
        <dbReference type="ARBA" id="ARBA00038669"/>
    </source>
</evidence>
<dbReference type="InterPro" id="IPR003593">
    <property type="entry name" value="AAA+_ATPase"/>
</dbReference>
<evidence type="ECO:0000256" key="8">
    <source>
        <dbReference type="ARBA" id="ARBA00022967"/>
    </source>
</evidence>
<dbReference type="Gene3D" id="3.40.50.300">
    <property type="entry name" value="P-loop containing nucleotide triphosphate hydrolases"/>
    <property type="match status" value="1"/>
</dbReference>
<evidence type="ECO:0000259" key="16">
    <source>
        <dbReference type="PROSITE" id="PS50893"/>
    </source>
</evidence>
<dbReference type="SMART" id="SM00382">
    <property type="entry name" value="AAA"/>
    <property type="match status" value="1"/>
</dbReference>
<evidence type="ECO:0000313" key="17">
    <source>
        <dbReference type="EMBL" id="MDQ0233067.1"/>
    </source>
</evidence>
<protein>
    <recommendedName>
        <fullName evidence="14">Nickel import system ATP-binding protein NikD</fullName>
        <ecNumber evidence="13">7.2.2.11</ecNumber>
    </recommendedName>
</protein>
<dbReference type="PROSITE" id="PS50893">
    <property type="entry name" value="ABC_TRANSPORTER_2"/>
    <property type="match status" value="1"/>
</dbReference>
<accession>A0ABT9ZL85</accession>
<dbReference type="InterPro" id="IPR013563">
    <property type="entry name" value="Oligopep_ABC_C"/>
</dbReference>
<keyword evidence="11" id="KW-0472">Membrane</keyword>
<feature type="domain" description="ABC transporter" evidence="16">
    <location>
        <begin position="4"/>
        <end position="245"/>
    </location>
</feature>
<dbReference type="InterPro" id="IPR050388">
    <property type="entry name" value="ABC_Ni/Peptide_Import"/>
</dbReference>
<keyword evidence="6" id="KW-0547">Nucleotide-binding</keyword>
<sequence length="307" mass="33506">MSLLEVENLSVTFTNYTSMLRKVKRQVIANLSLSVEAGEIVAVVGASGSGKSLLAHAILGILPVNSDVSGTCRYKGTPLTAKRQKELRGNEICLVPQSVAYLDPLMKIGKQVQTSVNTGDAVRTQRKVFERYRLAKKTENMYPFQLSGGMARRALLATAVISEPQLIIADEPTPGLDAIVIEEALANLRELAENGCAVLLISHDIEAALKVADKIAVFYAGTTVEVAPVEDFTGKGELLRHPYSKALWRALPQNEFIPIKGTQPQPNHLPTGCVFEPRCERATAQCRVVQPVNRTVREGMVRCFHAT</sequence>
<dbReference type="InterPro" id="IPR017871">
    <property type="entry name" value="ABC_transporter-like_CS"/>
</dbReference>
<dbReference type="PANTHER" id="PTHR43297">
    <property type="entry name" value="OLIGOPEPTIDE TRANSPORT ATP-BINDING PROTEIN APPD"/>
    <property type="match status" value="1"/>
</dbReference>
<comment type="catalytic activity">
    <reaction evidence="15">
        <text>Ni(2+)(out) + ATP + H2O = Ni(2+)(in) + ADP + phosphate + H(+)</text>
        <dbReference type="Rhea" id="RHEA:15557"/>
        <dbReference type="ChEBI" id="CHEBI:15377"/>
        <dbReference type="ChEBI" id="CHEBI:15378"/>
        <dbReference type="ChEBI" id="CHEBI:30616"/>
        <dbReference type="ChEBI" id="CHEBI:43474"/>
        <dbReference type="ChEBI" id="CHEBI:49786"/>
        <dbReference type="ChEBI" id="CHEBI:456216"/>
        <dbReference type="EC" id="7.2.2.11"/>
    </reaction>
    <physiologicalReaction direction="left-to-right" evidence="15">
        <dbReference type="Rhea" id="RHEA:15558"/>
    </physiologicalReaction>
</comment>
<evidence type="ECO:0000256" key="3">
    <source>
        <dbReference type="ARBA" id="ARBA00022448"/>
    </source>
</evidence>
<evidence type="ECO:0000313" key="18">
    <source>
        <dbReference type="Proteomes" id="UP001234495"/>
    </source>
</evidence>
<dbReference type="PROSITE" id="PS00211">
    <property type="entry name" value="ABC_TRANSPORTER_1"/>
    <property type="match status" value="1"/>
</dbReference>
<dbReference type="InterPro" id="IPR027417">
    <property type="entry name" value="P-loop_NTPase"/>
</dbReference>
<reference evidence="17 18" key="1">
    <citation type="submission" date="2023-07" db="EMBL/GenBank/DDBJ databases">
        <title>Genomic Encyclopedia of Type Strains, Phase IV (KMG-IV): sequencing the most valuable type-strain genomes for metagenomic binning, comparative biology and taxonomic classification.</title>
        <authorList>
            <person name="Goeker M."/>
        </authorList>
    </citation>
    <scope>NUCLEOTIDE SEQUENCE [LARGE SCALE GENOMIC DNA]</scope>
    <source>
        <strain evidence="17 18">DSM 29005</strain>
    </source>
</reference>
<evidence type="ECO:0000256" key="5">
    <source>
        <dbReference type="ARBA" id="ARBA00022596"/>
    </source>
</evidence>
<dbReference type="RefSeq" id="WP_307345853.1">
    <property type="nucleotide sequence ID" value="NZ_JAUSUD010000029.1"/>
</dbReference>
<dbReference type="EC" id="7.2.2.11" evidence="13"/>
<dbReference type="SUPFAM" id="SSF52540">
    <property type="entry name" value="P-loop containing nucleoside triphosphate hydrolases"/>
    <property type="match status" value="1"/>
</dbReference>
<comment type="caution">
    <text evidence="17">The sequence shown here is derived from an EMBL/GenBank/DDBJ whole genome shotgun (WGS) entry which is preliminary data.</text>
</comment>
<evidence type="ECO:0000256" key="7">
    <source>
        <dbReference type="ARBA" id="ARBA00022840"/>
    </source>
</evidence>
<evidence type="ECO:0000256" key="11">
    <source>
        <dbReference type="ARBA" id="ARBA00023136"/>
    </source>
</evidence>
<evidence type="ECO:0000256" key="4">
    <source>
        <dbReference type="ARBA" id="ARBA00022475"/>
    </source>
</evidence>